<dbReference type="FunFam" id="2.40.460.10:FF:000001">
    <property type="entry name" value="Acetyl-CoA carboxylase 1"/>
    <property type="match status" value="1"/>
</dbReference>
<proteinExistence type="predicted"/>
<dbReference type="Pfam" id="PF00289">
    <property type="entry name" value="Biotin_carb_N"/>
    <property type="match status" value="1"/>
</dbReference>
<dbReference type="InterPro" id="IPR011054">
    <property type="entry name" value="Rudment_hybrid_motif"/>
</dbReference>
<evidence type="ECO:0000313" key="25">
    <source>
        <dbReference type="Proteomes" id="UP000663877"/>
    </source>
</evidence>
<dbReference type="InterPro" id="IPR029045">
    <property type="entry name" value="ClpP/crotonase-like_dom_sf"/>
</dbReference>
<dbReference type="SUPFAM" id="SSF52440">
    <property type="entry name" value="PreATP-grasp domain"/>
    <property type="match status" value="1"/>
</dbReference>
<dbReference type="CDD" id="cd06850">
    <property type="entry name" value="biotinyl_domain"/>
    <property type="match status" value="1"/>
</dbReference>
<evidence type="ECO:0000256" key="8">
    <source>
        <dbReference type="ARBA" id="ARBA00023098"/>
    </source>
</evidence>
<evidence type="ECO:0000259" key="17">
    <source>
        <dbReference type="PROSITE" id="PS50968"/>
    </source>
</evidence>
<evidence type="ECO:0000256" key="14">
    <source>
        <dbReference type="PROSITE-ProRule" id="PRU00409"/>
    </source>
</evidence>
<evidence type="ECO:0000259" key="18">
    <source>
        <dbReference type="PROSITE" id="PS50975"/>
    </source>
</evidence>
<dbReference type="PROSITE" id="PS50980">
    <property type="entry name" value="COA_CT_NTER"/>
    <property type="match status" value="1"/>
</dbReference>
<evidence type="ECO:0000256" key="9">
    <source>
        <dbReference type="ARBA" id="ARBA00023160"/>
    </source>
</evidence>
<dbReference type="InterPro" id="IPR016185">
    <property type="entry name" value="PreATP-grasp_dom_sf"/>
</dbReference>
<dbReference type="InterPro" id="IPR011761">
    <property type="entry name" value="ATP-grasp"/>
</dbReference>
<evidence type="ECO:0000256" key="7">
    <source>
        <dbReference type="ARBA" id="ARBA00022840"/>
    </source>
</evidence>
<keyword evidence="6" id="KW-0276">Fatty acid metabolism</keyword>
<dbReference type="FunFam" id="3.30.1490.20:FF:000003">
    <property type="entry name" value="acetyl-CoA carboxylase isoform X1"/>
    <property type="match status" value="1"/>
</dbReference>
<evidence type="ECO:0000256" key="11">
    <source>
        <dbReference type="ARBA" id="ARBA00023268"/>
    </source>
</evidence>
<dbReference type="Gene3D" id="3.90.226.10">
    <property type="entry name" value="2-enoyl-CoA Hydratase, Chain A, domain 1"/>
    <property type="match status" value="2"/>
</dbReference>
<dbReference type="InterPro" id="IPR049074">
    <property type="entry name" value="ACCA_BT"/>
</dbReference>
<comment type="pathway">
    <text evidence="2">Lipid metabolism; malonyl-CoA biosynthesis; malonyl-CoA from acetyl-CoA: step 1/1.</text>
</comment>
<dbReference type="InterPro" id="IPR000089">
    <property type="entry name" value="Biotin_lipoyl"/>
</dbReference>
<keyword evidence="4" id="KW-0436">Ligase</keyword>
<dbReference type="Gene3D" id="3.30.1490.20">
    <property type="entry name" value="ATP-grasp fold, A domain"/>
    <property type="match status" value="1"/>
</dbReference>
<dbReference type="Proteomes" id="UP000663832">
    <property type="component" value="Unassembled WGS sequence"/>
</dbReference>
<feature type="region of interest" description="Disordered" evidence="15">
    <location>
        <begin position="1"/>
        <end position="112"/>
    </location>
</feature>
<dbReference type="InterPro" id="IPR011763">
    <property type="entry name" value="COA_CT_C"/>
</dbReference>
<evidence type="ECO:0000313" key="22">
    <source>
        <dbReference type="EMBL" id="CAF0748561.1"/>
    </source>
</evidence>
<keyword evidence="11" id="KW-0511">Multifunctional enzyme</keyword>
<feature type="compositionally biased region" description="Basic and acidic residues" evidence="15">
    <location>
        <begin position="1"/>
        <end position="10"/>
    </location>
</feature>
<dbReference type="PROSITE" id="PS50975">
    <property type="entry name" value="ATP_GRASP"/>
    <property type="match status" value="1"/>
</dbReference>
<feature type="transmembrane region" description="Helical" evidence="16">
    <location>
        <begin position="2392"/>
        <end position="2414"/>
    </location>
</feature>
<dbReference type="PROSITE" id="PS00866">
    <property type="entry name" value="CPSASE_1"/>
    <property type="match status" value="1"/>
</dbReference>
<gene>
    <name evidence="22" type="ORF">BJG266_LOCUS2301</name>
    <name evidence="23" type="ORF">QVE165_LOCUS7408</name>
</gene>
<dbReference type="GO" id="GO:0005739">
    <property type="term" value="C:mitochondrion"/>
    <property type="evidence" value="ECO:0007669"/>
    <property type="project" value="TreeGrafter"/>
</dbReference>
<dbReference type="Gene3D" id="3.40.50.20">
    <property type="match status" value="1"/>
</dbReference>
<dbReference type="InterPro" id="IPR049076">
    <property type="entry name" value="ACCA"/>
</dbReference>
<dbReference type="FunFam" id="3.90.226.10:FF:000010">
    <property type="entry name" value="acetyl-CoA carboxylase isoform X2"/>
    <property type="match status" value="1"/>
</dbReference>
<dbReference type="GO" id="GO:0003989">
    <property type="term" value="F:acetyl-CoA carboxylase activity"/>
    <property type="evidence" value="ECO:0007669"/>
    <property type="project" value="UniProtKB-EC"/>
</dbReference>
<organism evidence="22 25">
    <name type="scientific">Adineta steineri</name>
    <dbReference type="NCBI Taxonomy" id="433720"/>
    <lineage>
        <taxon>Eukaryota</taxon>
        <taxon>Metazoa</taxon>
        <taxon>Spiralia</taxon>
        <taxon>Gnathifera</taxon>
        <taxon>Rotifera</taxon>
        <taxon>Eurotatoria</taxon>
        <taxon>Bdelloidea</taxon>
        <taxon>Adinetida</taxon>
        <taxon>Adinetidae</taxon>
        <taxon>Adineta</taxon>
    </lineage>
</organism>
<dbReference type="GO" id="GO:0004075">
    <property type="term" value="F:biotin carboxylase activity"/>
    <property type="evidence" value="ECO:0007669"/>
    <property type="project" value="UniProtKB-EC"/>
</dbReference>
<dbReference type="Pfam" id="PF02785">
    <property type="entry name" value="Biotin_carb_C"/>
    <property type="match status" value="1"/>
</dbReference>
<dbReference type="SUPFAM" id="SSF52096">
    <property type="entry name" value="ClpP/crotonase"/>
    <property type="match status" value="2"/>
</dbReference>
<dbReference type="FunFam" id="3.90.1770.10:FF:000001">
    <property type="entry name" value="acetyl-CoA carboxylase 1"/>
    <property type="match status" value="1"/>
</dbReference>
<dbReference type="FunFam" id="2.40.50.100:FF:000005">
    <property type="entry name" value="Acetyl-CoA carboxylase 1"/>
    <property type="match status" value="1"/>
</dbReference>
<dbReference type="InterPro" id="IPR013537">
    <property type="entry name" value="AcCoA_COase_cen"/>
</dbReference>
<evidence type="ECO:0000259" key="19">
    <source>
        <dbReference type="PROSITE" id="PS50979"/>
    </source>
</evidence>
<dbReference type="SUPFAM" id="SSF51230">
    <property type="entry name" value="Single hybrid motif"/>
    <property type="match status" value="1"/>
</dbReference>
<feature type="compositionally biased region" description="Acidic residues" evidence="15">
    <location>
        <begin position="38"/>
        <end position="49"/>
    </location>
</feature>
<feature type="compositionally biased region" description="Low complexity" evidence="15">
    <location>
        <begin position="64"/>
        <end position="80"/>
    </location>
</feature>
<keyword evidence="16" id="KW-0812">Transmembrane</keyword>
<keyword evidence="5 14" id="KW-0547">Nucleotide-binding</keyword>
<dbReference type="UniPathway" id="UPA00655">
    <property type="reaction ID" value="UER00711"/>
</dbReference>
<dbReference type="EMBL" id="CAJNOM010000032">
    <property type="protein sequence ID" value="CAF0861763.1"/>
    <property type="molecule type" value="Genomic_DNA"/>
</dbReference>
<dbReference type="GO" id="GO:0005524">
    <property type="term" value="F:ATP binding"/>
    <property type="evidence" value="ECO:0007669"/>
    <property type="project" value="UniProtKB-UniRule"/>
</dbReference>
<dbReference type="Proteomes" id="UP000663877">
    <property type="component" value="Unassembled WGS sequence"/>
</dbReference>
<evidence type="ECO:0000256" key="1">
    <source>
        <dbReference type="ARBA" id="ARBA00001953"/>
    </source>
</evidence>
<evidence type="ECO:0000256" key="4">
    <source>
        <dbReference type="ARBA" id="ARBA00022598"/>
    </source>
</evidence>
<dbReference type="FunFam" id="3.40.50.20:FF:000005">
    <property type="entry name" value="acetyl-CoA carboxylase isoform X2"/>
    <property type="match status" value="1"/>
</dbReference>
<dbReference type="Gene3D" id="3.30.470.20">
    <property type="entry name" value="ATP-grasp fold, B domain"/>
    <property type="match status" value="1"/>
</dbReference>
<keyword evidence="3" id="KW-0444">Lipid biosynthesis</keyword>
<dbReference type="Gene3D" id="2.40.50.100">
    <property type="match status" value="1"/>
</dbReference>
<dbReference type="Pfam" id="PF08326">
    <property type="entry name" value="ACC_central"/>
    <property type="match status" value="1"/>
</dbReference>
<evidence type="ECO:0000313" key="24">
    <source>
        <dbReference type="Proteomes" id="UP000663832"/>
    </source>
</evidence>
<dbReference type="Pfam" id="PF00364">
    <property type="entry name" value="Biotin_lipoyl"/>
    <property type="match status" value="1"/>
</dbReference>
<evidence type="ECO:0000256" key="15">
    <source>
        <dbReference type="SAM" id="MobiDB-lite"/>
    </source>
</evidence>
<dbReference type="PROSITE" id="PS50968">
    <property type="entry name" value="BIOTINYL_LIPOYL"/>
    <property type="match status" value="1"/>
</dbReference>
<feature type="compositionally biased region" description="Polar residues" evidence="15">
    <location>
        <begin position="53"/>
        <end position="63"/>
    </location>
</feature>
<feature type="region of interest" description="Disordered" evidence="15">
    <location>
        <begin position="1254"/>
        <end position="1284"/>
    </location>
</feature>
<feature type="domain" description="CoA carboxyltransferase C-terminal" evidence="21">
    <location>
        <begin position="1949"/>
        <end position="2278"/>
    </location>
</feature>
<dbReference type="PROSITE" id="PS50979">
    <property type="entry name" value="BC"/>
    <property type="match status" value="1"/>
</dbReference>
<evidence type="ECO:0000256" key="16">
    <source>
        <dbReference type="SAM" id="Phobius"/>
    </source>
</evidence>
<evidence type="ECO:0000256" key="12">
    <source>
        <dbReference type="ARBA" id="ARBA00048065"/>
    </source>
</evidence>
<dbReference type="GO" id="GO:0046872">
    <property type="term" value="F:metal ion binding"/>
    <property type="evidence" value="ECO:0007669"/>
    <property type="project" value="InterPro"/>
</dbReference>
<dbReference type="PANTHER" id="PTHR45728:SF3">
    <property type="entry name" value="ACETYL-COA CARBOXYLASE"/>
    <property type="match status" value="1"/>
</dbReference>
<keyword evidence="7 14" id="KW-0067">ATP-binding</keyword>
<dbReference type="PROSITE" id="PS50989">
    <property type="entry name" value="COA_CT_CTER"/>
    <property type="match status" value="1"/>
</dbReference>
<dbReference type="InterPro" id="IPR011762">
    <property type="entry name" value="COA_CT_N"/>
</dbReference>
<evidence type="ECO:0000256" key="5">
    <source>
        <dbReference type="ARBA" id="ARBA00022741"/>
    </source>
</evidence>
<dbReference type="Gene3D" id="2.40.460.10">
    <property type="entry name" value="Biotin dependent carboxylase carboxyltransferase"/>
    <property type="match status" value="1"/>
</dbReference>
<dbReference type="EMBL" id="CAJNOI010000005">
    <property type="protein sequence ID" value="CAF0748561.1"/>
    <property type="molecule type" value="Genomic_DNA"/>
</dbReference>
<dbReference type="SUPFAM" id="SSF56059">
    <property type="entry name" value="Glutathione synthetase ATP-binding domain-like"/>
    <property type="match status" value="1"/>
</dbReference>
<evidence type="ECO:0000313" key="23">
    <source>
        <dbReference type="EMBL" id="CAF0861763.1"/>
    </source>
</evidence>
<evidence type="ECO:0000256" key="13">
    <source>
        <dbReference type="ARBA" id="ARBA00048600"/>
    </source>
</evidence>
<comment type="catalytic activity">
    <reaction evidence="12">
        <text>hydrogencarbonate + acetyl-CoA + ATP = malonyl-CoA + ADP + phosphate + H(+)</text>
        <dbReference type="Rhea" id="RHEA:11308"/>
        <dbReference type="ChEBI" id="CHEBI:15378"/>
        <dbReference type="ChEBI" id="CHEBI:17544"/>
        <dbReference type="ChEBI" id="CHEBI:30616"/>
        <dbReference type="ChEBI" id="CHEBI:43474"/>
        <dbReference type="ChEBI" id="CHEBI:57288"/>
        <dbReference type="ChEBI" id="CHEBI:57384"/>
        <dbReference type="ChEBI" id="CHEBI:456216"/>
        <dbReference type="EC" id="6.4.1.2"/>
    </reaction>
</comment>
<dbReference type="InterPro" id="IPR005482">
    <property type="entry name" value="Biotin_COase_C"/>
</dbReference>
<dbReference type="SMART" id="SM00878">
    <property type="entry name" value="Biotin_carb_C"/>
    <property type="match status" value="1"/>
</dbReference>
<dbReference type="SUPFAM" id="SSF51246">
    <property type="entry name" value="Rudiment single hybrid motif"/>
    <property type="match status" value="1"/>
</dbReference>
<dbReference type="InterPro" id="IPR034733">
    <property type="entry name" value="AcCoA_carboxyl_beta"/>
</dbReference>
<evidence type="ECO:0000256" key="10">
    <source>
        <dbReference type="ARBA" id="ARBA00023267"/>
    </source>
</evidence>
<dbReference type="PROSITE" id="PS00867">
    <property type="entry name" value="CPSASE_2"/>
    <property type="match status" value="1"/>
</dbReference>
<evidence type="ECO:0000256" key="2">
    <source>
        <dbReference type="ARBA" id="ARBA00004956"/>
    </source>
</evidence>
<comment type="cofactor">
    <cofactor evidence="1">
        <name>biotin</name>
        <dbReference type="ChEBI" id="CHEBI:57586"/>
    </cofactor>
</comment>
<name>A0A813P7G0_9BILA</name>
<dbReference type="Pfam" id="PF02786">
    <property type="entry name" value="CPSase_L_D2"/>
    <property type="match status" value="1"/>
</dbReference>
<dbReference type="OrthoDB" id="14612at2759"/>
<dbReference type="InterPro" id="IPR011053">
    <property type="entry name" value="Single_hybrid_motif"/>
</dbReference>
<dbReference type="PANTHER" id="PTHR45728">
    <property type="entry name" value="ACETYL-COA CARBOXYLASE, ISOFORM A"/>
    <property type="match status" value="1"/>
</dbReference>
<keyword evidence="10" id="KW-0092">Biotin</keyword>
<feature type="compositionally biased region" description="Basic and acidic residues" evidence="15">
    <location>
        <begin position="25"/>
        <end position="37"/>
    </location>
</feature>
<feature type="domain" description="CoA carboxyltransferase N-terminal" evidence="20">
    <location>
        <begin position="1571"/>
        <end position="1944"/>
    </location>
</feature>
<dbReference type="InterPro" id="IPR011764">
    <property type="entry name" value="Biotin_carboxylation_dom"/>
</dbReference>
<evidence type="ECO:0000259" key="20">
    <source>
        <dbReference type="PROSITE" id="PS50980"/>
    </source>
</evidence>
<evidence type="ECO:0000256" key="3">
    <source>
        <dbReference type="ARBA" id="ARBA00022516"/>
    </source>
</evidence>
<comment type="catalytic activity">
    <reaction evidence="13">
        <text>N(6)-biotinyl-L-lysyl-[protein] + hydrogencarbonate + ATP = N(6)-carboxybiotinyl-L-lysyl-[protein] + ADP + phosphate + H(+)</text>
        <dbReference type="Rhea" id="RHEA:13501"/>
        <dbReference type="Rhea" id="RHEA-COMP:10505"/>
        <dbReference type="Rhea" id="RHEA-COMP:10506"/>
        <dbReference type="ChEBI" id="CHEBI:15378"/>
        <dbReference type="ChEBI" id="CHEBI:17544"/>
        <dbReference type="ChEBI" id="CHEBI:30616"/>
        <dbReference type="ChEBI" id="CHEBI:43474"/>
        <dbReference type="ChEBI" id="CHEBI:83144"/>
        <dbReference type="ChEBI" id="CHEBI:83145"/>
        <dbReference type="ChEBI" id="CHEBI:456216"/>
        <dbReference type="EC" id="6.3.4.14"/>
    </reaction>
</comment>
<dbReference type="InterPro" id="IPR005479">
    <property type="entry name" value="CPAse_ATP-bd"/>
</dbReference>
<dbReference type="Pfam" id="PF01039">
    <property type="entry name" value="Carboxyl_trans"/>
    <property type="match status" value="1"/>
</dbReference>
<dbReference type="InterPro" id="IPR005481">
    <property type="entry name" value="BC-like_N"/>
</dbReference>
<feature type="domain" description="Lipoyl-binding" evidence="17">
    <location>
        <begin position="750"/>
        <end position="824"/>
    </location>
</feature>
<dbReference type="Gene3D" id="3.90.1770.10">
    <property type="entry name" value="PreATP-grasp domain"/>
    <property type="match status" value="1"/>
</dbReference>
<evidence type="ECO:0008006" key="26">
    <source>
        <dbReference type="Google" id="ProtNLM"/>
    </source>
</evidence>
<evidence type="ECO:0000259" key="21">
    <source>
        <dbReference type="PROSITE" id="PS50989"/>
    </source>
</evidence>
<keyword evidence="16" id="KW-1133">Transmembrane helix</keyword>
<sequence>MASGQKEQKILPDLPQEDNQQTSKVKFDLDHSHHTDDANESLDEVDEFLEFSALSNQHSSPNDTTLNGTTSSNKSLSSTDSKSEKRKRYSRKMSGLSVGSVGIRPTSMTTPKELSDLLGGSRVINKILIANNGIAAVKCMRSIRRWSYEMFRQENTIKFVAMVTPEDMKANAEYIRYADHCVNVQGGPSHMNYSNCELILDIAKRFPVQAVWAGWGHASENPKLPELLHRHGIIFIGPPEQAMWALGDKIASTIIAQSANVPTLPWSGSHLKLDWREEDHENADVPKEMYEKACVTDPKEGAKIASRIGFPVMIKASEGGGGKGIRKATSLDDFENYFRQVQTEVPGSPIFLMKYADSCRHLEVQILADQSGQAISLFGRDCSIQRRHQKIIEEAPAIIAPPEILEQMEKAAVRLAKMVTYVSAGTIEYLYNPSDQSFFFLELNPRLQVEHPCTEMITDINLPACQLQIAMGICLHRIKDIRLLYDEDPFGVEPIDFDNPRTKPHPHGHAIAARITSENPDEGFKPSSGTVEELNFRSRQNVWGYFSISSSGGLHEFADSQFGHIFSHGETREDARENLVVALKELSIRGDFHSTVEILIRLFETDDYINNTIKTSWLDGLIAEHFQTEKPDIMLSIICGAIHVANETFRNSFQNFQSSLERGQILSMKALSISHNVELIFEYIKYKLHVTQCGPSSFFVVMNDSYVELEAHRMKDGGMLINLEGSSYLTFMKEEIDSYKIVINNKSCVFQKENDPSILRSPSAGKLLHYTVEDGSAIEAGQVYAEIEVMKMVTELRCPSKGHLQWNKRPGAVLDASCILARIIFDDSQQIQQSKLYDGKFHFDMSDRSTSMKINQIFQIIKDSLQNILAGYSYPEPYFRERLKSNVEKLFSILRDPSLPLLEVEDILSNISDRIPKEVDKEIKKIMKNYYSNLTSVLVQFPSQQMALVFDNYATKLEQRSDRDAFFATIQSLIQLVQRYRTGIKGHMKTVITDLIRNYLNIETLFQYGQYDKCLTLLRDKHKIDMHKVVEIVFSHANYNSKNTLVIMLIDLLFERDPTLTDELTALLSELTLLTHVTNSKVALKSRQVLIAFQQPPYELRHNQMESIFLSAIDMYGHRLCQENIQKLIQSETSIFDVLHSFYFHSNIQVRQAALEVYVRRSYISYDLNSIQHRFLSDGTCAVQFALYLPHNHPNRLFQQEHMARIGSVGGDLASLTNLDSDLFQRNGILAAFDSWERAKNLFDELLIPFSPTHSDVHSSVQSNKRSRSYGRQSSLDSPSTKSYKSGIDEAPNLIYIFIKDDVNLQQGSKLEDVFLDFVQSKSEVCKAKNIRRITFSLAAKRQFPLYYTYRKRLDFQEDKIYRNLEPALAYQLEIYRLRSFDLDFIPTSNHKMHIYLGKGKIYSKQHDAIDHRFFARAIIRHSDFVTKEASYEYLQNEAERTLLEAMDELEIVFSHPLANKTDCNHVFMCVVPTVCIEPAKLEESVRSMVLRYGIRLWKLRILQAELKMTIRLTPDSERIPFRVFLTYENGYYLDISLYREVKNPTTGQTIFQSYNSGETGPLDGRALHDPYVTKDHLQYKRFTAQSNNTSYVYDIPEMFRQASLLIWKQYLERNKLRENSMPKDVFNYEELILDNTNQVNHSDSASLLSPAMISSKLSPLDTNKSDDYLKQCGLTIRRRSPAENDCGMVAWRFHMKTPECPNGRTIIVIANDITYKIGSFGIEEDLLFQRASELSRLERIPRIYISANSGARIGLAEELKFLYRIAWNDPKDIDKGIKYLYLSSDDYSRVSHMNCVRTEIINEDGETRHKILDIIGKENSLGVENLRGSGMIAGETSLAYNVIPTISLVTCRAVGIGAYLVRLGSRVIQVENSHIILTGAGALNKVLGREVYNSNNQLGGTQIMFNNGVTHDIVKDDFEGCVLLLRWLSYMPETMSHSLPILSELHDPINRSIDFMPTATPYDPRHMIQGRQLTSLSQTNINNEIGSSTSPTFQTGFFDRDSFIEIMKNWAKTVVCGRARLGGIPMGVIAVETRTVELEQPADPANFDSDARTIQQAGQVWFPDSAFKTAQAINDFKRENLPLMIFANWRGFSGGMKDMFDQIIKFGAYIVDALREYEQPVFIYIPPCGELRGGAWVVVDPTINLRYMEMYADRMSRGSVLEPEGTVEIKYRSKDLIRTMHRLDSICRELITNIDLAIPANNTKEDLERQLAEREKHLLPLYQQAAVMFCDLHDTPGRMLEKGVIQEILDWRTSREFFYWRLKRRLGEDNAIKTLLTADSSLDYHKALNYLQQWFNEDKKDNSLQWTNDKEVVQWLDEFNESSLINDRITNLQKENARQKIYRATVINSLSNSTKMPFKRKVHVLSEEDTTITTVRGSTSGTILSSLRFKIPVITVIILLFVASIVIPIVLVIRSNDKTSSSSFSTTEGFTQNITSNTTINHLYTTSTYVPPIISTTRTITSTASTMKELVTNSTGYLSSFIITTTDKLTKFPSKASTSLDITTLTSTTISTEKNNNLSVTDQVMLETITTAKTSTIRLSTTTTINQLNLLRNPGAEEGSILGWTQMGPAAVIIDSNGNFNNGYHPRTGTYCFAGGHGSNGDSSSLLQNIPLLTGTHRFTEIQLDAGILKVEWIFYYQSWNLFFQPYDETEVKLVFRSSSHAIIRTDSSGSLACKPNPGWCPFQRQVLLPPGTRSIDYVMTFIRKDFGGSNIDSYIDDNSLRMIY</sequence>
<dbReference type="Pfam" id="PF21385">
    <property type="entry name" value="ACCA_BT"/>
    <property type="match status" value="1"/>
</dbReference>
<dbReference type="GO" id="GO:2001295">
    <property type="term" value="P:malonyl-CoA biosynthetic process"/>
    <property type="evidence" value="ECO:0007669"/>
    <property type="project" value="UniProtKB-UniPathway"/>
</dbReference>
<comment type="caution">
    <text evidence="22">The sequence shown here is derived from an EMBL/GenBank/DDBJ whole genome shotgun (WGS) entry which is preliminary data.</text>
</comment>
<reference evidence="22" key="1">
    <citation type="submission" date="2021-02" db="EMBL/GenBank/DDBJ databases">
        <authorList>
            <person name="Nowell W R."/>
        </authorList>
    </citation>
    <scope>NUCLEOTIDE SEQUENCE</scope>
</reference>
<feature type="domain" description="Biotin carboxylation" evidence="19">
    <location>
        <begin position="123"/>
        <end position="623"/>
    </location>
</feature>
<feature type="domain" description="ATP-grasp" evidence="18">
    <location>
        <begin position="277"/>
        <end position="471"/>
    </location>
</feature>
<keyword evidence="16" id="KW-0472">Membrane</keyword>
<accession>A0A813P7G0</accession>
<keyword evidence="24" id="KW-1185">Reference proteome</keyword>
<keyword evidence="8" id="KW-0443">Lipid metabolism</keyword>
<dbReference type="GO" id="GO:0006633">
    <property type="term" value="P:fatty acid biosynthetic process"/>
    <property type="evidence" value="ECO:0007669"/>
    <property type="project" value="UniProtKB-KW"/>
</dbReference>
<dbReference type="InterPro" id="IPR013815">
    <property type="entry name" value="ATP_grasp_subdomain_1"/>
</dbReference>
<protein>
    <recommendedName>
        <fullName evidence="26">Acetyl-CoA carboxylase</fullName>
    </recommendedName>
</protein>
<evidence type="ECO:0000256" key="6">
    <source>
        <dbReference type="ARBA" id="ARBA00022832"/>
    </source>
</evidence>
<keyword evidence="9" id="KW-0275">Fatty acid biosynthesis</keyword>